<dbReference type="OrthoDB" id="49610at2759"/>
<evidence type="ECO:0000313" key="2">
    <source>
        <dbReference type="Proteomes" id="UP000019116"/>
    </source>
</evidence>
<reference evidence="1" key="2">
    <citation type="submission" date="2018-10" db="UniProtKB">
        <authorList>
            <consortium name="EnsemblPlants"/>
        </authorList>
    </citation>
    <scope>IDENTIFICATION</scope>
</reference>
<accession>A0A3B6KLB5</accession>
<dbReference type="EnsemblPlants" id="TraesCS5A02G371300.1">
    <property type="protein sequence ID" value="TraesCS5A02G371300.1.cds1"/>
    <property type="gene ID" value="TraesCS5A02G371300"/>
</dbReference>
<dbReference type="Proteomes" id="UP000019116">
    <property type="component" value="Chromosome 5A"/>
</dbReference>
<dbReference type="Gramene" id="TraesCS5A03G0892500.1">
    <property type="protein sequence ID" value="TraesCS5A03G0892500.1.CDS1"/>
    <property type="gene ID" value="TraesCS5A03G0892500"/>
</dbReference>
<protein>
    <recommendedName>
        <fullName evidence="3">AP2/ERF domain-containing protein</fullName>
    </recommendedName>
</protein>
<keyword evidence="2" id="KW-1185">Reference proteome</keyword>
<dbReference type="OMA" id="WSLAPCS"/>
<proteinExistence type="predicted"/>
<name>A0A3B6KLB5_WHEAT</name>
<evidence type="ECO:0000313" key="1">
    <source>
        <dbReference type="EnsemblPlants" id="TraesCS5A02G371300.1.cds1"/>
    </source>
</evidence>
<dbReference type="SMR" id="A0A3B6KLB5"/>
<dbReference type="Gramene" id="TraesCS5A02G371300.1">
    <property type="protein sequence ID" value="TraesCS5A02G371300.1.cds1"/>
    <property type="gene ID" value="TraesCS5A02G371300"/>
</dbReference>
<reference evidence="1" key="1">
    <citation type="submission" date="2018-08" db="EMBL/GenBank/DDBJ databases">
        <authorList>
            <person name="Rossello M."/>
        </authorList>
    </citation>
    <scope>NUCLEOTIDE SEQUENCE [LARGE SCALE GENOMIC DNA]</scope>
    <source>
        <strain evidence="1">cv. Chinese Spring</strain>
    </source>
</reference>
<sequence>MAPSCKSSFGYNGRQRCPSDSYGAVFQHTGNQYWLDTFTLANIVARAYDVAVWSLAPCSKLSLESGTWADV</sequence>
<organism evidence="1">
    <name type="scientific">Triticum aestivum</name>
    <name type="common">Wheat</name>
    <dbReference type="NCBI Taxonomy" id="4565"/>
    <lineage>
        <taxon>Eukaryota</taxon>
        <taxon>Viridiplantae</taxon>
        <taxon>Streptophyta</taxon>
        <taxon>Embryophyta</taxon>
        <taxon>Tracheophyta</taxon>
        <taxon>Spermatophyta</taxon>
        <taxon>Magnoliopsida</taxon>
        <taxon>Liliopsida</taxon>
        <taxon>Poales</taxon>
        <taxon>Poaceae</taxon>
        <taxon>BOP clade</taxon>
        <taxon>Pooideae</taxon>
        <taxon>Triticodae</taxon>
        <taxon>Triticeae</taxon>
        <taxon>Triticinae</taxon>
        <taxon>Triticum</taxon>
    </lineage>
</organism>
<dbReference type="AlphaFoldDB" id="A0A3B6KLB5"/>
<evidence type="ECO:0008006" key="3">
    <source>
        <dbReference type="Google" id="ProtNLM"/>
    </source>
</evidence>